<comment type="caution">
    <text evidence="7">The sequence shown here is derived from an EMBL/GenBank/DDBJ whole genome shotgun (WGS) entry which is preliminary data.</text>
</comment>
<dbReference type="Proteomes" id="UP000092555">
    <property type="component" value="Unassembled WGS sequence"/>
</dbReference>
<keyword evidence="2" id="KW-0134">Cell wall</keyword>
<evidence type="ECO:0000256" key="4">
    <source>
        <dbReference type="ARBA" id="ARBA00022729"/>
    </source>
</evidence>
<protein>
    <recommendedName>
        <fullName evidence="6">Hyphally-regulated cell wall protein N-terminal domain-containing protein</fullName>
    </recommendedName>
</protein>
<dbReference type="RefSeq" id="XP_018709942.1">
    <property type="nucleotide sequence ID" value="XM_018858047.1"/>
</dbReference>
<evidence type="ECO:0000313" key="8">
    <source>
        <dbReference type="Proteomes" id="UP000092555"/>
    </source>
</evidence>
<evidence type="ECO:0000256" key="5">
    <source>
        <dbReference type="ARBA" id="ARBA00023180"/>
    </source>
</evidence>
<evidence type="ECO:0000256" key="2">
    <source>
        <dbReference type="ARBA" id="ARBA00022512"/>
    </source>
</evidence>
<dbReference type="GO" id="GO:0009277">
    <property type="term" value="C:fungal-type cell wall"/>
    <property type="evidence" value="ECO:0007669"/>
    <property type="project" value="UniProtKB-ARBA"/>
</dbReference>
<dbReference type="STRING" id="869754.A0A1A0H627"/>
<keyword evidence="3" id="KW-0964">Secreted</keyword>
<gene>
    <name evidence="7" type="ORF">METBIDRAFT_46484</name>
</gene>
<dbReference type="AlphaFoldDB" id="A0A1A0H627"/>
<organism evidence="7 8">
    <name type="scientific">Metschnikowia bicuspidata var. bicuspidata NRRL YB-4993</name>
    <dbReference type="NCBI Taxonomy" id="869754"/>
    <lineage>
        <taxon>Eukaryota</taxon>
        <taxon>Fungi</taxon>
        <taxon>Dikarya</taxon>
        <taxon>Ascomycota</taxon>
        <taxon>Saccharomycotina</taxon>
        <taxon>Pichiomycetes</taxon>
        <taxon>Metschnikowiaceae</taxon>
        <taxon>Metschnikowia</taxon>
    </lineage>
</organism>
<dbReference type="Pfam" id="PF11765">
    <property type="entry name" value="Hyphal_reg_CWP"/>
    <property type="match status" value="1"/>
</dbReference>
<keyword evidence="8" id="KW-1185">Reference proteome</keyword>
<sequence>MKPGIGALVVAISYFLILVFAVTITENTVQITTLDISIGNLIINAGVYYSIVNSVLVTIVGTVDNAGGFYVTSANGLTSSVVMTGGYFVNSGVVSFNSMASPLLSTYDIATVGSFDNTGDMYFGISGATLIGSPFIVTSVTSWSNTGMMVFRRESSGGALLVIEQVLGDGGLSRITNDGSICLYNTYWLQTTSIDGTGCITVGPGAEMGLQLAVGELLFSLAETQTVYLASSNSVLSILGLSVSLIPDNPIKVAGFGGGNSIQVNLVFIGNSYDPSTGILTLSLTGLLLVEFDIGLGYQSSGFSASPPLLNRRITYNDPAPNEIPDTCFCLFTFPDVTTTALSSATSVPTSSEAPTSSEV</sequence>
<dbReference type="EMBL" id="LXTC01000007">
    <property type="protein sequence ID" value="OBA19410.1"/>
    <property type="molecule type" value="Genomic_DNA"/>
</dbReference>
<comment type="subcellular location">
    <subcellularLocation>
        <location evidence="1">Secreted</location>
        <location evidence="1">Cell wall</location>
    </subcellularLocation>
</comment>
<evidence type="ECO:0000259" key="6">
    <source>
        <dbReference type="Pfam" id="PF11765"/>
    </source>
</evidence>
<evidence type="ECO:0000256" key="3">
    <source>
        <dbReference type="ARBA" id="ARBA00022525"/>
    </source>
</evidence>
<dbReference type="OrthoDB" id="4022214at2759"/>
<evidence type="ECO:0000313" key="7">
    <source>
        <dbReference type="EMBL" id="OBA19410.1"/>
    </source>
</evidence>
<evidence type="ECO:0000256" key="1">
    <source>
        <dbReference type="ARBA" id="ARBA00004191"/>
    </source>
</evidence>
<proteinExistence type="predicted"/>
<keyword evidence="4" id="KW-0732">Signal</keyword>
<dbReference type="InterPro" id="IPR021031">
    <property type="entry name" value="Hyphal-reg_cell_wall_N"/>
</dbReference>
<keyword evidence="5" id="KW-0325">Glycoprotein</keyword>
<reference evidence="7 8" key="1">
    <citation type="submission" date="2016-05" db="EMBL/GenBank/DDBJ databases">
        <title>Comparative genomics of biotechnologically important yeasts.</title>
        <authorList>
            <consortium name="DOE Joint Genome Institute"/>
            <person name="Riley R."/>
            <person name="Haridas S."/>
            <person name="Wolfe K.H."/>
            <person name="Lopes M.R."/>
            <person name="Hittinger C.T."/>
            <person name="Goker M."/>
            <person name="Salamov A."/>
            <person name="Wisecaver J."/>
            <person name="Long T.M."/>
            <person name="Aerts A.L."/>
            <person name="Barry K."/>
            <person name="Choi C."/>
            <person name="Clum A."/>
            <person name="Coughlan A.Y."/>
            <person name="Deshpande S."/>
            <person name="Douglass A.P."/>
            <person name="Hanson S.J."/>
            <person name="Klenk H.-P."/>
            <person name="LaButti K."/>
            <person name="Lapidus A."/>
            <person name="Lindquist E."/>
            <person name="Lipzen A."/>
            <person name="Meier-kolthoff J.P."/>
            <person name="Ohm R.A."/>
            <person name="Otillar R.P."/>
            <person name="Pangilinan J."/>
            <person name="Peng Y."/>
            <person name="Rokas A."/>
            <person name="Rosa C.A."/>
            <person name="Scheuner C."/>
            <person name="Sibirny A.A."/>
            <person name="Slot J.C."/>
            <person name="Stielow J.B."/>
            <person name="Sun H."/>
            <person name="Kurtzman C.P."/>
            <person name="Blackwell M."/>
            <person name="Grigoriev I.V."/>
            <person name="Jeffries T.W."/>
        </authorList>
    </citation>
    <scope>NUCLEOTIDE SEQUENCE [LARGE SCALE GENOMIC DNA]</scope>
    <source>
        <strain evidence="7 8">NRRL YB-4993</strain>
    </source>
</reference>
<feature type="non-terminal residue" evidence="7">
    <location>
        <position position="360"/>
    </location>
</feature>
<feature type="domain" description="Hyphally-regulated cell wall protein N-terminal" evidence="6">
    <location>
        <begin position="15"/>
        <end position="330"/>
    </location>
</feature>
<accession>A0A1A0H627</accession>
<name>A0A1A0H627_9ASCO</name>
<dbReference type="GeneID" id="30031023"/>